<proteinExistence type="predicted"/>
<evidence type="ECO:0000313" key="2">
    <source>
        <dbReference type="Proteomes" id="UP000050430"/>
    </source>
</evidence>
<comment type="caution">
    <text evidence="1">The sequence shown here is derived from an EMBL/GenBank/DDBJ whole genome shotgun (WGS) entry which is preliminary data.</text>
</comment>
<organism evidence="1 2">
    <name type="scientific">Leptolinea tardivitalis</name>
    <dbReference type="NCBI Taxonomy" id="229920"/>
    <lineage>
        <taxon>Bacteria</taxon>
        <taxon>Bacillati</taxon>
        <taxon>Chloroflexota</taxon>
        <taxon>Anaerolineae</taxon>
        <taxon>Anaerolineales</taxon>
        <taxon>Anaerolineaceae</taxon>
        <taxon>Leptolinea</taxon>
    </lineage>
</organism>
<dbReference type="OrthoDB" id="165315at2"/>
<name>A0A0P6XMY7_9CHLR</name>
<dbReference type="RefSeq" id="WP_062422175.1">
    <property type="nucleotide sequence ID" value="NZ_BBYA01000010.1"/>
</dbReference>
<dbReference type="SUPFAM" id="SSF46955">
    <property type="entry name" value="Putative DNA-binding domain"/>
    <property type="match status" value="1"/>
</dbReference>
<evidence type="ECO:0000313" key="1">
    <source>
        <dbReference type="EMBL" id="KPL70302.1"/>
    </source>
</evidence>
<dbReference type="EMBL" id="LGCK01000014">
    <property type="protein sequence ID" value="KPL70302.1"/>
    <property type="molecule type" value="Genomic_DNA"/>
</dbReference>
<gene>
    <name evidence="1" type="ORF">ADM99_14170</name>
</gene>
<sequence length="137" mass="15652">MESPSRMKIPHLVIVRAPGLLPMLYTLRELGEELGIPDSTLRDWLVAGAPHQRDSRDHLWVNGESFAAWVKAQQKPRTHRKLTAGEGYCMHCNQITQLQSPEVRHIKGKLIHIRGKCPQCGHIINRGDRYDRTTELS</sequence>
<dbReference type="InterPro" id="IPR009061">
    <property type="entry name" value="DNA-bd_dom_put_sf"/>
</dbReference>
<evidence type="ECO:0008006" key="3">
    <source>
        <dbReference type="Google" id="ProtNLM"/>
    </source>
</evidence>
<accession>A0A0P6XMY7</accession>
<dbReference type="Proteomes" id="UP000050430">
    <property type="component" value="Unassembled WGS sequence"/>
</dbReference>
<keyword evidence="2" id="KW-1185">Reference proteome</keyword>
<protein>
    <recommendedName>
        <fullName evidence="3">DNA-binding protein</fullName>
    </recommendedName>
</protein>
<dbReference type="AlphaFoldDB" id="A0A0P6XMY7"/>
<dbReference type="STRING" id="229920.ADM99_14170"/>
<reference evidence="1 2" key="1">
    <citation type="submission" date="2015-07" db="EMBL/GenBank/DDBJ databases">
        <title>Genome sequence of Leptolinea tardivitalis DSM 16556.</title>
        <authorList>
            <person name="Hemp J."/>
            <person name="Ward L.M."/>
            <person name="Pace L.A."/>
            <person name="Fischer W.W."/>
        </authorList>
    </citation>
    <scope>NUCLEOTIDE SEQUENCE [LARGE SCALE GENOMIC DNA]</scope>
    <source>
        <strain evidence="1 2">YMTK-2</strain>
    </source>
</reference>